<dbReference type="Proteomes" id="UP001059596">
    <property type="component" value="Chromosome 3R"/>
</dbReference>
<dbReference type="EMBL" id="JAMKOV010000001">
    <property type="protein sequence ID" value="KAI8044165.1"/>
    <property type="molecule type" value="Genomic_DNA"/>
</dbReference>
<keyword evidence="2" id="KW-1185">Reference proteome</keyword>
<evidence type="ECO:0000313" key="2">
    <source>
        <dbReference type="Proteomes" id="UP001059596"/>
    </source>
</evidence>
<comment type="caution">
    <text evidence="1">The sequence shown here is derived from an EMBL/GenBank/DDBJ whole genome shotgun (WGS) entry which is preliminary data.</text>
</comment>
<evidence type="ECO:0000313" key="1">
    <source>
        <dbReference type="EMBL" id="KAI8044165.1"/>
    </source>
</evidence>
<reference evidence="1" key="1">
    <citation type="journal article" date="2023" name="Genome Biol. Evol.">
        <title>Long-read-based Genome Assembly of Drosophila gunungcola Reveals Fewer Chemosensory Genes in Flower-breeding Species.</title>
        <authorList>
            <person name="Negi A."/>
            <person name="Liao B.Y."/>
            <person name="Yeh S.D."/>
        </authorList>
    </citation>
    <scope>NUCLEOTIDE SEQUENCE</scope>
    <source>
        <strain evidence="1">Sukarami</strain>
    </source>
</reference>
<accession>A0A9Q0BU99</accession>
<sequence length="45" mass="5107">MDIQFKQIEESHKAKIAEEIQTQHGGKNKKKCIGAETPSQLLWLA</sequence>
<dbReference type="AlphaFoldDB" id="A0A9Q0BU99"/>
<organism evidence="1 2">
    <name type="scientific">Drosophila gunungcola</name>
    <name type="common">fruit fly</name>
    <dbReference type="NCBI Taxonomy" id="103775"/>
    <lineage>
        <taxon>Eukaryota</taxon>
        <taxon>Metazoa</taxon>
        <taxon>Ecdysozoa</taxon>
        <taxon>Arthropoda</taxon>
        <taxon>Hexapoda</taxon>
        <taxon>Insecta</taxon>
        <taxon>Pterygota</taxon>
        <taxon>Neoptera</taxon>
        <taxon>Endopterygota</taxon>
        <taxon>Diptera</taxon>
        <taxon>Brachycera</taxon>
        <taxon>Muscomorpha</taxon>
        <taxon>Ephydroidea</taxon>
        <taxon>Drosophilidae</taxon>
        <taxon>Drosophila</taxon>
        <taxon>Sophophora</taxon>
    </lineage>
</organism>
<name>A0A9Q0BU99_9MUSC</name>
<gene>
    <name evidence="1" type="ORF">M5D96_000316</name>
</gene>
<proteinExistence type="predicted"/>
<protein>
    <submittedName>
        <fullName evidence="1">Uncharacterized protein</fullName>
    </submittedName>
</protein>